<keyword evidence="1" id="KW-0472">Membrane</keyword>
<dbReference type="EMBL" id="OVEO01000012">
    <property type="protein sequence ID" value="SPQ99859.1"/>
    <property type="molecule type" value="Genomic_DNA"/>
</dbReference>
<accession>A0A0G4J8J2</accession>
<sequence length="209" mass="21205">MMRACVVVALLAAMNAYGQTTTSSFYGSLTSAGVSDNGLCGPFFGSKGCPAGQSCSQYGFCGDSCDPTYSGWTGPFLDPNPSPGTCTSSQDNQCNPDFTTCCDDVSQDCAYASNEYPSPCTSPPVNFNDATHTCNGAPVKSGAGAGGGVGVTRGPGGTVVPRATSRPTPAPTPISLPNLSTASGLQQSVIFTAVLAAISFAFALYVQRQ</sequence>
<proteinExistence type="predicted"/>
<name>A0A0G4J8J2_PLABS</name>
<dbReference type="AlphaFoldDB" id="A0A0G4J8J2"/>
<reference evidence="3 5" key="1">
    <citation type="submission" date="2015-02" db="EMBL/GenBank/DDBJ databases">
        <authorList>
            <person name="Chooi Y.-H."/>
        </authorList>
    </citation>
    <scope>NUCLEOTIDE SEQUENCE [LARGE SCALE GENOMIC DNA]</scope>
    <source>
        <strain evidence="3">E3</strain>
    </source>
</reference>
<evidence type="ECO:0008006" key="7">
    <source>
        <dbReference type="Google" id="ProtNLM"/>
    </source>
</evidence>
<evidence type="ECO:0000313" key="5">
    <source>
        <dbReference type="Proteomes" id="UP000039324"/>
    </source>
</evidence>
<evidence type="ECO:0000313" key="3">
    <source>
        <dbReference type="EMBL" id="CEP03900.1"/>
    </source>
</evidence>
<keyword evidence="5" id="KW-1185">Reference proteome</keyword>
<organism evidence="3 5">
    <name type="scientific">Plasmodiophora brassicae</name>
    <name type="common">Clubroot disease agent</name>
    <dbReference type="NCBI Taxonomy" id="37360"/>
    <lineage>
        <taxon>Eukaryota</taxon>
        <taxon>Sar</taxon>
        <taxon>Rhizaria</taxon>
        <taxon>Endomyxa</taxon>
        <taxon>Phytomyxea</taxon>
        <taxon>Plasmodiophorida</taxon>
        <taxon>Plasmodiophoridae</taxon>
        <taxon>Plasmodiophora</taxon>
    </lineage>
</organism>
<geneLocation type="mitochondrion" evidence="4"/>
<feature type="signal peptide" evidence="2">
    <location>
        <begin position="1"/>
        <end position="18"/>
    </location>
</feature>
<keyword evidence="2" id="KW-0732">Signal</keyword>
<keyword evidence="1" id="KW-1133">Transmembrane helix</keyword>
<dbReference type="Proteomes" id="UP000039324">
    <property type="component" value="Unassembled WGS sequence"/>
</dbReference>
<protein>
    <recommendedName>
        <fullName evidence="7">Chitin-binding type-1 domain-containing protein</fullName>
    </recommendedName>
</protein>
<dbReference type="EMBL" id="CDSF01000155">
    <property type="protein sequence ID" value="CEP03900.1"/>
    <property type="molecule type" value="Genomic_DNA"/>
</dbReference>
<evidence type="ECO:0000313" key="6">
    <source>
        <dbReference type="Proteomes" id="UP000290189"/>
    </source>
</evidence>
<reference evidence="4 6" key="2">
    <citation type="submission" date="2018-03" db="EMBL/GenBank/DDBJ databases">
        <authorList>
            <person name="Fogelqvist J."/>
        </authorList>
    </citation>
    <scope>NUCLEOTIDE SEQUENCE [LARGE SCALE GENOMIC DNA]</scope>
</reference>
<keyword evidence="4" id="KW-0496">Mitochondrion</keyword>
<keyword evidence="1" id="KW-0812">Transmembrane</keyword>
<evidence type="ECO:0000256" key="2">
    <source>
        <dbReference type="SAM" id="SignalP"/>
    </source>
</evidence>
<feature type="transmembrane region" description="Helical" evidence="1">
    <location>
        <begin position="188"/>
        <end position="206"/>
    </location>
</feature>
<gene>
    <name evidence="3" type="ORF">PBRA_003507</name>
    <name evidence="4" type="ORF">PLBR_LOCUS7074</name>
</gene>
<evidence type="ECO:0000256" key="1">
    <source>
        <dbReference type="SAM" id="Phobius"/>
    </source>
</evidence>
<dbReference type="Proteomes" id="UP000290189">
    <property type="component" value="Unassembled WGS sequence"/>
</dbReference>
<feature type="chain" id="PRO_5035990872" description="Chitin-binding type-1 domain-containing protein" evidence="2">
    <location>
        <begin position="19"/>
        <end position="209"/>
    </location>
</feature>
<evidence type="ECO:0000313" key="4">
    <source>
        <dbReference type="EMBL" id="SPQ99859.1"/>
    </source>
</evidence>